<accession>A0AAV6FZT4</accession>
<dbReference type="EMBL" id="JADWDJ010000016">
    <property type="protein sequence ID" value="KAG5268215.1"/>
    <property type="molecule type" value="Genomic_DNA"/>
</dbReference>
<evidence type="ECO:0000313" key="1">
    <source>
        <dbReference type="EMBL" id="KAG5268215.1"/>
    </source>
</evidence>
<comment type="caution">
    <text evidence="1">The sequence shown here is derived from an EMBL/GenBank/DDBJ whole genome shotgun (WGS) entry which is preliminary data.</text>
</comment>
<sequence>MCMRAPAVARLAGAPAPYAGDPGGVCVVHNFQGKLLLSEEPAPDPMGSAPMMSMPRVESPLEKYIASQNHIAFAEVT</sequence>
<proteinExistence type="predicted"/>
<keyword evidence="2" id="KW-1185">Reference proteome</keyword>
<dbReference type="Proteomes" id="UP000823561">
    <property type="component" value="Chromosome 16"/>
</dbReference>
<organism evidence="1 2">
    <name type="scientific">Alosa alosa</name>
    <name type="common">allis shad</name>
    <dbReference type="NCBI Taxonomy" id="278164"/>
    <lineage>
        <taxon>Eukaryota</taxon>
        <taxon>Metazoa</taxon>
        <taxon>Chordata</taxon>
        <taxon>Craniata</taxon>
        <taxon>Vertebrata</taxon>
        <taxon>Euteleostomi</taxon>
        <taxon>Actinopterygii</taxon>
        <taxon>Neopterygii</taxon>
        <taxon>Teleostei</taxon>
        <taxon>Clupei</taxon>
        <taxon>Clupeiformes</taxon>
        <taxon>Clupeoidei</taxon>
        <taxon>Clupeidae</taxon>
        <taxon>Alosa</taxon>
    </lineage>
</organism>
<evidence type="ECO:0000313" key="2">
    <source>
        <dbReference type="Proteomes" id="UP000823561"/>
    </source>
</evidence>
<dbReference type="AlphaFoldDB" id="A0AAV6FZT4"/>
<reference evidence="1" key="1">
    <citation type="submission" date="2020-10" db="EMBL/GenBank/DDBJ databases">
        <title>Chromosome-scale genome assembly of the Allis shad, Alosa alosa.</title>
        <authorList>
            <person name="Margot Z."/>
            <person name="Christophe K."/>
            <person name="Cabau C."/>
            <person name="Louis A."/>
            <person name="Berthelot C."/>
            <person name="Parey E."/>
            <person name="Roest Crollius H."/>
            <person name="Montfort J."/>
            <person name="Robinson-Rechavi M."/>
            <person name="Bucao C."/>
            <person name="Bouchez O."/>
            <person name="Gislard M."/>
            <person name="Lluch J."/>
            <person name="Milhes M."/>
            <person name="Lampietro C."/>
            <person name="Lopez Roques C."/>
            <person name="Donnadieu C."/>
            <person name="Braasch I."/>
            <person name="Desvignes T."/>
            <person name="Postlethwait J."/>
            <person name="Bobe J."/>
            <person name="Guiguen Y."/>
        </authorList>
    </citation>
    <scope>NUCLEOTIDE SEQUENCE</scope>
    <source>
        <strain evidence="1">M-15738</strain>
        <tissue evidence="1">Blood</tissue>
    </source>
</reference>
<name>A0AAV6FZT4_9TELE</name>
<protein>
    <submittedName>
        <fullName evidence="1">Uncharacterized protein</fullName>
    </submittedName>
</protein>
<gene>
    <name evidence="1" type="ORF">AALO_G00209560</name>
</gene>